<dbReference type="EMBL" id="JANWTP010000027">
    <property type="protein sequence ID" value="MDC8638185.1"/>
    <property type="molecule type" value="Genomic_DNA"/>
</dbReference>
<dbReference type="Gene3D" id="1.10.10.10">
    <property type="entry name" value="Winged helix-like DNA-binding domain superfamily/Winged helix DNA-binding domain"/>
    <property type="match status" value="1"/>
</dbReference>
<dbReference type="InterPro" id="IPR036390">
    <property type="entry name" value="WH_DNA-bd_sf"/>
</dbReference>
<protein>
    <submittedName>
        <fullName evidence="5">BlaI/MecI/CopY family transcriptional regulator</fullName>
    </submittedName>
</protein>
<reference evidence="5" key="2">
    <citation type="submission" date="2022-08" db="EMBL/GenBank/DDBJ databases">
        <authorList>
            <person name="Iruegas-Bocardo F."/>
            <person name="Weisberg A.J."/>
            <person name="Riutta E.R."/>
            <person name="Kilday K."/>
            <person name="Bonkowski J.C."/>
            <person name="Creswell T."/>
            <person name="Daughtrey M.L."/>
            <person name="Rane K."/>
            <person name="Grunwald N.J."/>
            <person name="Chang J.H."/>
            <person name="Putnam M.L."/>
        </authorList>
    </citation>
    <scope>NUCLEOTIDE SEQUENCE</scope>
    <source>
        <strain evidence="5">22-338</strain>
    </source>
</reference>
<dbReference type="AlphaFoldDB" id="A0A9X4H181"/>
<evidence type="ECO:0000256" key="3">
    <source>
        <dbReference type="ARBA" id="ARBA00023125"/>
    </source>
</evidence>
<dbReference type="RefSeq" id="WP_181110700.1">
    <property type="nucleotide sequence ID" value="NZ_CP168173.1"/>
</dbReference>
<dbReference type="InterPro" id="IPR036388">
    <property type="entry name" value="WH-like_DNA-bd_sf"/>
</dbReference>
<keyword evidence="4" id="KW-0804">Transcription</keyword>
<keyword evidence="2" id="KW-0805">Transcription regulation</keyword>
<reference evidence="5" key="1">
    <citation type="journal article" date="2022" name="Phytopathology">
        <title>Whole genome sequencing-based tracing of a 2022 introduction and outbreak of Xanthomonas hortorum pv. pelargonii.</title>
        <authorList>
            <person name="Iruegas Bocardo F."/>
            <person name="Weisberg A.J."/>
            <person name="Riutta E.R."/>
            <person name="Kilday K.B."/>
            <person name="Bonkowski J.C."/>
            <person name="Creswell T.C."/>
            <person name="Daughtrey M."/>
            <person name="Rane K.K."/>
            <person name="Grunwald N.J."/>
            <person name="Chang J.H."/>
            <person name="Putnam M."/>
        </authorList>
    </citation>
    <scope>NUCLEOTIDE SEQUENCE</scope>
    <source>
        <strain evidence="5">22-338</strain>
    </source>
</reference>
<gene>
    <name evidence="5" type="ORF">NY667_10180</name>
</gene>
<evidence type="ECO:0000313" key="6">
    <source>
        <dbReference type="Proteomes" id="UP001140230"/>
    </source>
</evidence>
<sequence>MESGMRGKTIGDQELALLQHIEEQRHASVGEVAAAFGEPRGLARSTVLTMMERLRAKGFLRRKQVDGMYRYSATTGQDDVVRSAVGQFVEKTLQGSVSPFVAWMSQRAEVSDTELAELEALVAKLQSQRKED</sequence>
<evidence type="ECO:0000313" key="5">
    <source>
        <dbReference type="EMBL" id="MDC8638185.1"/>
    </source>
</evidence>
<proteinExistence type="inferred from homology"/>
<dbReference type="GO" id="GO:0045892">
    <property type="term" value="P:negative regulation of DNA-templated transcription"/>
    <property type="evidence" value="ECO:0007669"/>
    <property type="project" value="InterPro"/>
</dbReference>
<comment type="similarity">
    <text evidence="1">Belongs to the BlaI transcriptional regulatory family.</text>
</comment>
<comment type="caution">
    <text evidence="5">The sequence shown here is derived from an EMBL/GenBank/DDBJ whole genome shotgun (WGS) entry which is preliminary data.</text>
</comment>
<name>A0A9X4H181_9XANT</name>
<dbReference type="Gene3D" id="1.10.4040.10">
    <property type="entry name" value="Penicillinase repressor domain"/>
    <property type="match status" value="1"/>
</dbReference>
<accession>A0A9X4H181</accession>
<organism evidence="5 6">
    <name type="scientific">Xanthomonas hortorum pv. hederae</name>
    <dbReference type="NCBI Taxonomy" id="453603"/>
    <lineage>
        <taxon>Bacteria</taxon>
        <taxon>Pseudomonadati</taxon>
        <taxon>Pseudomonadota</taxon>
        <taxon>Gammaproteobacteria</taxon>
        <taxon>Lysobacterales</taxon>
        <taxon>Lysobacteraceae</taxon>
        <taxon>Xanthomonas</taxon>
    </lineage>
</organism>
<dbReference type="Pfam" id="PF03965">
    <property type="entry name" value="Penicillinase_R"/>
    <property type="match status" value="1"/>
</dbReference>
<dbReference type="Proteomes" id="UP001140230">
    <property type="component" value="Unassembled WGS sequence"/>
</dbReference>
<keyword evidence="3" id="KW-0238">DNA-binding</keyword>
<dbReference type="SUPFAM" id="SSF46785">
    <property type="entry name" value="Winged helix' DNA-binding domain"/>
    <property type="match status" value="1"/>
</dbReference>
<dbReference type="PIRSF" id="PIRSF019455">
    <property type="entry name" value="CopR_AtkY"/>
    <property type="match status" value="1"/>
</dbReference>
<dbReference type="GO" id="GO:0003677">
    <property type="term" value="F:DNA binding"/>
    <property type="evidence" value="ECO:0007669"/>
    <property type="project" value="UniProtKB-KW"/>
</dbReference>
<dbReference type="InterPro" id="IPR005650">
    <property type="entry name" value="BlaI_family"/>
</dbReference>
<evidence type="ECO:0000256" key="4">
    <source>
        <dbReference type="ARBA" id="ARBA00023163"/>
    </source>
</evidence>
<evidence type="ECO:0000256" key="2">
    <source>
        <dbReference type="ARBA" id="ARBA00023015"/>
    </source>
</evidence>
<evidence type="ECO:0000256" key="1">
    <source>
        <dbReference type="ARBA" id="ARBA00011046"/>
    </source>
</evidence>